<dbReference type="Proteomes" id="UP000298416">
    <property type="component" value="Unassembled WGS sequence"/>
</dbReference>
<reference evidence="2" key="1">
    <citation type="submission" date="2018-01" db="EMBL/GenBank/DDBJ databases">
        <authorList>
            <person name="Mao J.F."/>
        </authorList>
    </citation>
    <scope>NUCLEOTIDE SEQUENCE</scope>
    <source>
        <strain evidence="2">Huo1</strain>
        <tissue evidence="2">Leaf</tissue>
    </source>
</reference>
<evidence type="ECO:0000256" key="1">
    <source>
        <dbReference type="SAM" id="MobiDB-lite"/>
    </source>
</evidence>
<organism evidence="2">
    <name type="scientific">Salvia splendens</name>
    <name type="common">Scarlet sage</name>
    <dbReference type="NCBI Taxonomy" id="180675"/>
    <lineage>
        <taxon>Eukaryota</taxon>
        <taxon>Viridiplantae</taxon>
        <taxon>Streptophyta</taxon>
        <taxon>Embryophyta</taxon>
        <taxon>Tracheophyta</taxon>
        <taxon>Spermatophyta</taxon>
        <taxon>Magnoliopsida</taxon>
        <taxon>eudicotyledons</taxon>
        <taxon>Gunneridae</taxon>
        <taxon>Pentapetalae</taxon>
        <taxon>asterids</taxon>
        <taxon>lamiids</taxon>
        <taxon>Lamiales</taxon>
        <taxon>Lamiaceae</taxon>
        <taxon>Nepetoideae</taxon>
        <taxon>Mentheae</taxon>
        <taxon>Salviinae</taxon>
        <taxon>Salvia</taxon>
        <taxon>Salvia subgen. Calosphace</taxon>
        <taxon>core Calosphace</taxon>
    </lineage>
</organism>
<feature type="compositionally biased region" description="Acidic residues" evidence="1">
    <location>
        <begin position="117"/>
        <end position="168"/>
    </location>
</feature>
<reference evidence="2" key="2">
    <citation type="submission" date="2020-08" db="EMBL/GenBank/DDBJ databases">
        <title>Plant Genome Project.</title>
        <authorList>
            <person name="Zhang R.-G."/>
        </authorList>
    </citation>
    <scope>NUCLEOTIDE SEQUENCE</scope>
    <source>
        <strain evidence="2">Huo1</strain>
        <tissue evidence="2">Leaf</tissue>
    </source>
</reference>
<feature type="compositionally biased region" description="Basic and acidic residues" evidence="1">
    <location>
        <begin position="54"/>
        <end position="96"/>
    </location>
</feature>
<name>A0A8X8W993_SALSN</name>
<dbReference type="EMBL" id="PNBA02000020">
    <property type="protein sequence ID" value="KAG6389896.1"/>
    <property type="molecule type" value="Genomic_DNA"/>
</dbReference>
<gene>
    <name evidence="2" type="ORF">SASPL_151371</name>
</gene>
<dbReference type="AlphaFoldDB" id="A0A8X8W993"/>
<sequence length="250" mass="28153">MAAPPPVKPFKAAVNPSDPLGFLEKVFEFVARETDPLKRNSYVNALTKMIEKKLEVKEREGNVSEGKDEIMVENKQAETKPEEEANVSREEQDSKKPPPPVFTDAALMRSSVKKLMDEDEGEEEAEEEGEDEAEEEAEDEDEEVEEEEEEAEEVEEEKEEAEEEGEGGDEGHSASDEDESDVTEITKTFEDGNVEFTMEEARWLVGDDIESTFVISSESTGTTYEVQLALWSSFRHGNNRTPVFNFNGPE</sequence>
<feature type="region of interest" description="Disordered" evidence="1">
    <location>
        <begin position="54"/>
        <end position="193"/>
    </location>
</feature>
<accession>A0A8X8W993</accession>
<evidence type="ECO:0000313" key="3">
    <source>
        <dbReference type="Proteomes" id="UP000298416"/>
    </source>
</evidence>
<protein>
    <submittedName>
        <fullName evidence="2">Uncharacterized protein</fullName>
    </submittedName>
</protein>
<evidence type="ECO:0000313" key="2">
    <source>
        <dbReference type="EMBL" id="KAG6389896.1"/>
    </source>
</evidence>
<proteinExistence type="predicted"/>
<comment type="caution">
    <text evidence="2">The sequence shown here is derived from an EMBL/GenBank/DDBJ whole genome shotgun (WGS) entry which is preliminary data.</text>
</comment>
<keyword evidence="3" id="KW-1185">Reference proteome</keyword>